<organism evidence="1 2">
    <name type="scientific">Proteus mirabilis</name>
    <dbReference type="NCBI Taxonomy" id="584"/>
    <lineage>
        <taxon>Bacteria</taxon>
        <taxon>Pseudomonadati</taxon>
        <taxon>Pseudomonadota</taxon>
        <taxon>Gammaproteobacteria</taxon>
        <taxon>Enterobacterales</taxon>
        <taxon>Morganellaceae</taxon>
        <taxon>Proteus</taxon>
    </lineage>
</organism>
<dbReference type="AlphaFoldDB" id="A0A379GGA5"/>
<evidence type="ECO:0000313" key="2">
    <source>
        <dbReference type="Proteomes" id="UP000254191"/>
    </source>
</evidence>
<protein>
    <submittedName>
        <fullName evidence="1">Uncharacterized protein</fullName>
    </submittedName>
</protein>
<evidence type="ECO:0000313" key="1">
    <source>
        <dbReference type="EMBL" id="SUC39990.1"/>
    </source>
</evidence>
<reference evidence="1 2" key="1">
    <citation type="submission" date="2018-06" db="EMBL/GenBank/DDBJ databases">
        <authorList>
            <consortium name="Pathogen Informatics"/>
            <person name="Doyle S."/>
        </authorList>
    </citation>
    <scope>NUCLEOTIDE SEQUENCE [LARGE SCALE GENOMIC DNA]</scope>
    <source>
        <strain evidence="1 2">NCTC11938</strain>
    </source>
</reference>
<dbReference type="Proteomes" id="UP000254191">
    <property type="component" value="Unassembled WGS sequence"/>
</dbReference>
<dbReference type="EMBL" id="UGTS01000006">
    <property type="protein sequence ID" value="SUC39990.1"/>
    <property type="molecule type" value="Genomic_DNA"/>
</dbReference>
<name>A0A379GGA5_PROMI</name>
<gene>
    <name evidence="1" type="ORF">NCTC11938_04272</name>
</gene>
<accession>A0A379GGA5</accession>
<proteinExistence type="predicted"/>
<sequence>MTQVYDSVIPLFPILKFSYNTYIQTGYDRAIQYKIEKDGLTIIGGKGSSLRKVWIMGA</sequence>